<evidence type="ECO:0000313" key="2">
    <source>
        <dbReference type="EMBL" id="ORX48275.1"/>
    </source>
</evidence>
<evidence type="ECO:0000256" key="1">
    <source>
        <dbReference type="SAM" id="MobiDB-lite"/>
    </source>
</evidence>
<feature type="non-terminal residue" evidence="2">
    <location>
        <position position="126"/>
    </location>
</feature>
<reference evidence="2 3" key="1">
    <citation type="submission" date="2016-07" db="EMBL/GenBank/DDBJ databases">
        <title>Pervasive Adenine N6-methylation of Active Genes in Fungi.</title>
        <authorList>
            <consortium name="DOE Joint Genome Institute"/>
            <person name="Mondo S.J."/>
            <person name="Dannebaum R.O."/>
            <person name="Kuo R.C."/>
            <person name="Labutti K."/>
            <person name="Haridas S."/>
            <person name="Kuo A."/>
            <person name="Salamov A."/>
            <person name="Ahrendt S.R."/>
            <person name="Lipzen A."/>
            <person name="Sullivan W."/>
            <person name="Andreopoulos W.B."/>
            <person name="Clum A."/>
            <person name="Lindquist E."/>
            <person name="Daum C."/>
            <person name="Ramamoorthy G.K."/>
            <person name="Gryganskyi A."/>
            <person name="Culley D."/>
            <person name="Magnuson J.K."/>
            <person name="James T.Y."/>
            <person name="O'Malley M.A."/>
            <person name="Stajich J.E."/>
            <person name="Spatafora J.W."/>
            <person name="Visel A."/>
            <person name="Grigoriev I.V."/>
        </authorList>
    </citation>
    <scope>NUCLEOTIDE SEQUENCE [LARGE SCALE GENOMIC DNA]</scope>
    <source>
        <strain evidence="2 3">NRRL 3301</strain>
    </source>
</reference>
<feature type="region of interest" description="Disordered" evidence="1">
    <location>
        <begin position="86"/>
        <end position="107"/>
    </location>
</feature>
<keyword evidence="3" id="KW-1185">Reference proteome</keyword>
<name>A0A1X2G971_9FUNG</name>
<dbReference type="AlphaFoldDB" id="A0A1X2G971"/>
<proteinExistence type="predicted"/>
<accession>A0A1X2G971</accession>
<organism evidence="2 3">
    <name type="scientific">Hesseltinella vesiculosa</name>
    <dbReference type="NCBI Taxonomy" id="101127"/>
    <lineage>
        <taxon>Eukaryota</taxon>
        <taxon>Fungi</taxon>
        <taxon>Fungi incertae sedis</taxon>
        <taxon>Mucoromycota</taxon>
        <taxon>Mucoromycotina</taxon>
        <taxon>Mucoromycetes</taxon>
        <taxon>Mucorales</taxon>
        <taxon>Cunninghamellaceae</taxon>
        <taxon>Hesseltinella</taxon>
    </lineage>
</organism>
<comment type="caution">
    <text evidence="2">The sequence shown here is derived from an EMBL/GenBank/DDBJ whole genome shotgun (WGS) entry which is preliminary data.</text>
</comment>
<gene>
    <name evidence="2" type="ORF">DM01DRAFT_302142</name>
</gene>
<sequence length="126" mass="13998">MDAAELHLSQTNSQVARCCHIHNIPGCLHTASIQWLRRCYPATARDLAEKEFKETIEEMIMNCDGHVKDWATRGFPLTSLPIGVDPPAGWSAGGENRNDQPSKSIAARPYVPGCSPCIIRWIRSPE</sequence>
<dbReference type="Proteomes" id="UP000242146">
    <property type="component" value="Unassembled WGS sequence"/>
</dbReference>
<dbReference type="EMBL" id="MCGT01000030">
    <property type="protein sequence ID" value="ORX48275.1"/>
    <property type="molecule type" value="Genomic_DNA"/>
</dbReference>
<evidence type="ECO:0000313" key="3">
    <source>
        <dbReference type="Proteomes" id="UP000242146"/>
    </source>
</evidence>
<protein>
    <submittedName>
        <fullName evidence="2">Uncharacterized protein</fullName>
    </submittedName>
</protein>